<proteinExistence type="predicted"/>
<reference evidence="2 3" key="1">
    <citation type="submission" date="2020-08" db="EMBL/GenBank/DDBJ databases">
        <title>Genomic Encyclopedia of Type Strains, Phase IV (KMG-IV): sequencing the most valuable type-strain genomes for metagenomic binning, comparative biology and taxonomic classification.</title>
        <authorList>
            <person name="Goeker M."/>
        </authorList>
    </citation>
    <scope>NUCLEOTIDE SEQUENCE [LARGE SCALE GENOMIC DNA]</scope>
    <source>
        <strain evidence="2 3">DSM 102255</strain>
    </source>
</reference>
<evidence type="ECO:0000256" key="1">
    <source>
        <dbReference type="SAM" id="MobiDB-lite"/>
    </source>
</evidence>
<comment type="caution">
    <text evidence="2">The sequence shown here is derived from an EMBL/GenBank/DDBJ whole genome shotgun (WGS) entry which is preliminary data.</text>
</comment>
<accession>A0A841J4K5</accession>
<evidence type="ECO:0000313" key="2">
    <source>
        <dbReference type="EMBL" id="MBB6125737.1"/>
    </source>
</evidence>
<sequence>MIGGLLCIETRRAGGKQTSRQPVSLAVTYPPKSNYPNDGART</sequence>
<dbReference type="AlphaFoldDB" id="A0A841J4K5"/>
<name>A0A841J4K5_9SPHN</name>
<gene>
    <name evidence="2" type="ORF">FHS92_003501</name>
</gene>
<dbReference type="Proteomes" id="UP000552700">
    <property type="component" value="Unassembled WGS sequence"/>
</dbReference>
<dbReference type="EMBL" id="JACIJP010000014">
    <property type="protein sequence ID" value="MBB6125737.1"/>
    <property type="molecule type" value="Genomic_DNA"/>
</dbReference>
<feature type="region of interest" description="Disordered" evidence="1">
    <location>
        <begin position="12"/>
        <end position="42"/>
    </location>
</feature>
<evidence type="ECO:0000313" key="3">
    <source>
        <dbReference type="Proteomes" id="UP000552700"/>
    </source>
</evidence>
<keyword evidence="3" id="KW-1185">Reference proteome</keyword>
<organism evidence="2 3">
    <name type="scientific">Sphingobium subterraneum</name>
    <dbReference type="NCBI Taxonomy" id="627688"/>
    <lineage>
        <taxon>Bacteria</taxon>
        <taxon>Pseudomonadati</taxon>
        <taxon>Pseudomonadota</taxon>
        <taxon>Alphaproteobacteria</taxon>
        <taxon>Sphingomonadales</taxon>
        <taxon>Sphingomonadaceae</taxon>
        <taxon>Sphingobium</taxon>
    </lineage>
</organism>
<protein>
    <submittedName>
        <fullName evidence="2">Uncharacterized protein</fullName>
    </submittedName>
</protein>